<dbReference type="CDD" id="cd05233">
    <property type="entry name" value="SDR_c"/>
    <property type="match status" value="1"/>
</dbReference>
<dbReference type="RefSeq" id="WP_306885611.1">
    <property type="nucleotide sequence ID" value="NZ_JAUSUL010000002.1"/>
</dbReference>
<protein>
    <submittedName>
        <fullName evidence="3">NAD(P)-dependent dehydrogenase (Short-subunit alcohol dehydrogenase family)</fullName>
    </submittedName>
</protein>
<comment type="similarity">
    <text evidence="1">Belongs to the short-chain dehydrogenases/reductases (SDR) family.</text>
</comment>
<evidence type="ECO:0000313" key="3">
    <source>
        <dbReference type="EMBL" id="MDQ0315782.1"/>
    </source>
</evidence>
<name>A0AAE3VPB5_9HYPH</name>
<evidence type="ECO:0000313" key="4">
    <source>
        <dbReference type="Proteomes" id="UP001229244"/>
    </source>
</evidence>
<dbReference type="InterPro" id="IPR002347">
    <property type="entry name" value="SDR_fam"/>
</dbReference>
<dbReference type="Proteomes" id="UP001229244">
    <property type="component" value="Unassembled WGS sequence"/>
</dbReference>
<dbReference type="EMBL" id="JAUSUL010000002">
    <property type="protein sequence ID" value="MDQ0315782.1"/>
    <property type="molecule type" value="Genomic_DNA"/>
</dbReference>
<evidence type="ECO:0000256" key="2">
    <source>
        <dbReference type="ARBA" id="ARBA00023002"/>
    </source>
</evidence>
<dbReference type="SUPFAM" id="SSF51735">
    <property type="entry name" value="NAD(P)-binding Rossmann-fold domains"/>
    <property type="match status" value="1"/>
</dbReference>
<gene>
    <name evidence="3" type="ORF">J2S73_002239</name>
</gene>
<dbReference type="InterPro" id="IPR036291">
    <property type="entry name" value="NAD(P)-bd_dom_sf"/>
</dbReference>
<organism evidence="3 4">
    <name type="scientific">Amorphus orientalis</name>
    <dbReference type="NCBI Taxonomy" id="649198"/>
    <lineage>
        <taxon>Bacteria</taxon>
        <taxon>Pseudomonadati</taxon>
        <taxon>Pseudomonadota</taxon>
        <taxon>Alphaproteobacteria</taxon>
        <taxon>Hyphomicrobiales</taxon>
        <taxon>Amorphaceae</taxon>
        <taxon>Amorphus</taxon>
    </lineage>
</organism>
<dbReference type="PANTHER" id="PTHR24321">
    <property type="entry name" value="DEHYDROGENASES, SHORT CHAIN"/>
    <property type="match status" value="1"/>
</dbReference>
<dbReference type="FunFam" id="3.40.50.720:FF:000084">
    <property type="entry name" value="Short-chain dehydrogenase reductase"/>
    <property type="match status" value="1"/>
</dbReference>
<dbReference type="Pfam" id="PF13561">
    <property type="entry name" value="adh_short_C2"/>
    <property type="match status" value="1"/>
</dbReference>
<dbReference type="PANTHER" id="PTHR24321:SF8">
    <property type="entry name" value="ESTRADIOL 17-BETA-DEHYDROGENASE 8-RELATED"/>
    <property type="match status" value="1"/>
</dbReference>
<evidence type="ECO:0000256" key="1">
    <source>
        <dbReference type="ARBA" id="ARBA00006484"/>
    </source>
</evidence>
<comment type="caution">
    <text evidence="3">The sequence shown here is derived from an EMBL/GenBank/DDBJ whole genome shotgun (WGS) entry which is preliminary data.</text>
</comment>
<accession>A0AAE3VPB5</accession>
<dbReference type="AlphaFoldDB" id="A0AAE3VPB5"/>
<keyword evidence="4" id="KW-1185">Reference proteome</keyword>
<keyword evidence="2" id="KW-0560">Oxidoreductase</keyword>
<dbReference type="GO" id="GO:0016491">
    <property type="term" value="F:oxidoreductase activity"/>
    <property type="evidence" value="ECO:0007669"/>
    <property type="project" value="UniProtKB-KW"/>
</dbReference>
<reference evidence="3" key="1">
    <citation type="submission" date="2023-07" db="EMBL/GenBank/DDBJ databases">
        <title>Genomic Encyclopedia of Type Strains, Phase IV (KMG-IV): sequencing the most valuable type-strain genomes for metagenomic binning, comparative biology and taxonomic classification.</title>
        <authorList>
            <person name="Goeker M."/>
        </authorList>
    </citation>
    <scope>NUCLEOTIDE SEQUENCE</scope>
    <source>
        <strain evidence="3">DSM 21202</strain>
    </source>
</reference>
<dbReference type="PRINTS" id="PR00081">
    <property type="entry name" value="GDHRDH"/>
</dbReference>
<sequence>MATGSEAAPVAAITGGAGGIGEATVARLVRDGWQVVVLDRDVDQAKAVAERQGVIAHEIDLADTRSIRDAAQWVEREVGPCRGLAAVAAHLENPHMPEDQDADEWDAIVRVNLTGTFRTLTEFGQGMLARRAGSIVTIGSITAFNSSPLQAYGPTKAAILNMSRNFAVAWGRRGIRVNCVCPGPTRTPAVEASYARGERSPDTMIRETALGRLVMPEQVANAIGFLLSDDAGAITGIELPVDAGVLATQVWGLYGGVPQPADD</sequence>
<dbReference type="Gene3D" id="3.40.50.720">
    <property type="entry name" value="NAD(P)-binding Rossmann-like Domain"/>
    <property type="match status" value="1"/>
</dbReference>
<proteinExistence type="inferred from homology"/>